<dbReference type="PANTHER" id="PTHR12304">
    <property type="entry name" value="INOSINE-URIDINE PREFERRING NUCLEOSIDE HYDROLASE"/>
    <property type="match status" value="1"/>
</dbReference>
<evidence type="ECO:0000259" key="3">
    <source>
        <dbReference type="Pfam" id="PF01156"/>
    </source>
</evidence>
<dbReference type="Proteomes" id="UP000256977">
    <property type="component" value="Unassembled WGS sequence"/>
</dbReference>
<comment type="caution">
    <text evidence="4">The sequence shown here is derived from an EMBL/GenBank/DDBJ whole genome shotgun (WGS) entry which is preliminary data.</text>
</comment>
<accession>A0A3D9KQY5</accession>
<keyword evidence="5" id="KW-1185">Reference proteome</keyword>
<dbReference type="GO" id="GO:0006152">
    <property type="term" value="P:purine nucleoside catabolic process"/>
    <property type="evidence" value="ECO:0007669"/>
    <property type="project" value="TreeGrafter"/>
</dbReference>
<dbReference type="InterPro" id="IPR001910">
    <property type="entry name" value="Inosine/uridine_hydrolase_dom"/>
</dbReference>
<evidence type="ECO:0000313" key="4">
    <source>
        <dbReference type="EMBL" id="RED89070.1"/>
    </source>
</evidence>
<dbReference type="EMBL" id="QRDZ01000001">
    <property type="protein sequence ID" value="RED89070.1"/>
    <property type="molecule type" value="Genomic_DNA"/>
</dbReference>
<organism evidence="4 5">
    <name type="scientific">Cohnella phaseoli</name>
    <dbReference type="NCBI Taxonomy" id="456490"/>
    <lineage>
        <taxon>Bacteria</taxon>
        <taxon>Bacillati</taxon>
        <taxon>Bacillota</taxon>
        <taxon>Bacilli</taxon>
        <taxon>Bacillales</taxon>
        <taxon>Paenibacillaceae</taxon>
        <taxon>Cohnella</taxon>
    </lineage>
</organism>
<keyword evidence="2" id="KW-0326">Glycosidase</keyword>
<dbReference type="Gene3D" id="3.90.245.10">
    <property type="entry name" value="Ribonucleoside hydrolase-like"/>
    <property type="match status" value="1"/>
</dbReference>
<dbReference type="InterPro" id="IPR023186">
    <property type="entry name" value="IUNH"/>
</dbReference>
<dbReference type="Pfam" id="PF01156">
    <property type="entry name" value="IU_nuc_hydro"/>
    <property type="match status" value="1"/>
</dbReference>
<dbReference type="GO" id="GO:0008477">
    <property type="term" value="F:purine nucleosidase activity"/>
    <property type="evidence" value="ECO:0007669"/>
    <property type="project" value="TreeGrafter"/>
</dbReference>
<gene>
    <name evidence="4" type="ORF">DFP98_10141</name>
</gene>
<dbReference type="OrthoDB" id="2530052at2"/>
<evidence type="ECO:0000313" key="5">
    <source>
        <dbReference type="Proteomes" id="UP000256977"/>
    </source>
</evidence>
<proteinExistence type="predicted"/>
<dbReference type="GO" id="GO:0005829">
    <property type="term" value="C:cytosol"/>
    <property type="evidence" value="ECO:0007669"/>
    <property type="project" value="TreeGrafter"/>
</dbReference>
<evidence type="ECO:0000256" key="1">
    <source>
        <dbReference type="ARBA" id="ARBA00022801"/>
    </source>
</evidence>
<feature type="domain" description="Inosine/uridine-preferring nucleoside hydrolase" evidence="3">
    <location>
        <begin position="26"/>
        <end position="258"/>
    </location>
</feature>
<reference evidence="4 5" key="1">
    <citation type="submission" date="2018-07" db="EMBL/GenBank/DDBJ databases">
        <title>Genomic Encyclopedia of Type Strains, Phase III (KMG-III): the genomes of soil and plant-associated and newly described type strains.</title>
        <authorList>
            <person name="Whitman W."/>
        </authorList>
    </citation>
    <scope>NUCLEOTIDE SEQUENCE [LARGE SCALE GENOMIC DNA]</scope>
    <source>
        <strain evidence="4 5">CECT 7287</strain>
    </source>
</reference>
<sequence length="304" mass="34685">MISFPTIPADQLVRRLEHPGRKIRMVLDTDTFNEIDDQFAIVYALKSPENMTLEALYAAPFYNELSTGPADGMEKSYQEILKIRGIMNREDIPVYRGSTAYLHAADRPVESEAARDLVERAMASDPSDPLYVVSIGAITNVASALLMEPRIIERIVLVWLGGNALHWADTKEFNLMQDLHASRLVFDCGAPLVLVPCLGVATHLQTSLSELRDYVKGKSDIGDYLYETYQNCSKDHFGYSRVIWDISVIAWLNNPEWCWSSLAHSPHISEDLRWSADSYRHLIRCVNFIRRDEVFRDLFRKIAD</sequence>
<dbReference type="AlphaFoldDB" id="A0A3D9KQY5"/>
<protein>
    <submittedName>
        <fullName evidence="4">Inosine-uridine nucleoside N-ribohydrolase</fullName>
    </submittedName>
</protein>
<dbReference type="SUPFAM" id="SSF53590">
    <property type="entry name" value="Nucleoside hydrolase"/>
    <property type="match status" value="1"/>
</dbReference>
<dbReference type="RefSeq" id="WP_116058541.1">
    <property type="nucleotide sequence ID" value="NZ_QRDZ01000001.1"/>
</dbReference>
<dbReference type="PANTHER" id="PTHR12304:SF4">
    <property type="entry name" value="URIDINE NUCLEOSIDASE"/>
    <property type="match status" value="1"/>
</dbReference>
<name>A0A3D9KQY5_9BACL</name>
<evidence type="ECO:0000256" key="2">
    <source>
        <dbReference type="ARBA" id="ARBA00023295"/>
    </source>
</evidence>
<keyword evidence="1 4" id="KW-0378">Hydrolase</keyword>
<dbReference type="InterPro" id="IPR036452">
    <property type="entry name" value="Ribo_hydro-like"/>
</dbReference>